<dbReference type="STRING" id="247490.KSU1_D0898"/>
<feature type="transmembrane region" description="Helical" evidence="1">
    <location>
        <begin position="110"/>
        <end position="130"/>
    </location>
</feature>
<dbReference type="AlphaFoldDB" id="I3IR62"/>
<comment type="caution">
    <text evidence="2">The sequence shown here is derived from an EMBL/GenBank/DDBJ whole genome shotgun (WGS) entry which is preliminary data.</text>
</comment>
<keyword evidence="1" id="KW-0472">Membrane</keyword>
<dbReference type="eggNOG" id="ENOG5032W5X">
    <property type="taxonomic scope" value="Bacteria"/>
</dbReference>
<dbReference type="Proteomes" id="UP000002985">
    <property type="component" value="Unassembled WGS sequence"/>
</dbReference>
<keyword evidence="1" id="KW-0812">Transmembrane</keyword>
<feature type="transmembrane region" description="Helical" evidence="1">
    <location>
        <begin position="12"/>
        <end position="33"/>
    </location>
</feature>
<protein>
    <submittedName>
        <fullName evidence="2">Uncharacterized protein</fullName>
    </submittedName>
</protein>
<dbReference type="OrthoDB" id="289179at2"/>
<organism evidence="2 3">
    <name type="scientific">Candidatus Jettenia caeni</name>
    <dbReference type="NCBI Taxonomy" id="247490"/>
    <lineage>
        <taxon>Bacteria</taxon>
        <taxon>Pseudomonadati</taxon>
        <taxon>Planctomycetota</taxon>
        <taxon>Candidatus Brocadiia</taxon>
        <taxon>Candidatus Brocadiales</taxon>
        <taxon>Candidatus Brocadiaceae</taxon>
        <taxon>Candidatus Jettenia</taxon>
    </lineage>
</organism>
<evidence type="ECO:0000313" key="3">
    <source>
        <dbReference type="Proteomes" id="UP000002985"/>
    </source>
</evidence>
<keyword evidence="1" id="KW-1133">Transmembrane helix</keyword>
<proteinExistence type="predicted"/>
<reference evidence="2 3" key="1">
    <citation type="journal article" date="2012" name="FEBS Lett.">
        <title>Anammox organism KSU-1 expresses a NirK-type copper-containing nitrite reductase instead of a NirS-type with cytochrome cd1.</title>
        <authorList>
            <person name="Hira D."/>
            <person name="Toh H."/>
            <person name="Migita C.T."/>
            <person name="Okubo H."/>
            <person name="Nishiyama T."/>
            <person name="Hattori M."/>
            <person name="Furukawa K."/>
            <person name="Fujii T."/>
        </authorList>
    </citation>
    <scope>NUCLEOTIDE SEQUENCE [LARGE SCALE GENOMIC DNA]</scope>
</reference>
<feature type="transmembrane region" description="Helical" evidence="1">
    <location>
        <begin position="79"/>
        <end position="98"/>
    </location>
</feature>
<keyword evidence="3" id="KW-1185">Reference proteome</keyword>
<gene>
    <name evidence="2" type="ORF">KSU1_D0898</name>
</gene>
<sequence length="178" mass="19087">MVQNYFYQLRQLRVGMILALLTLLYGFGLGAAFGTAEDGMKGSLKTSAQEVYETVYKGDKAEMSKVTDKSWTYFKRAHLHANGMGAASLGMIILLSLLKGQSVMRMITAIGLGAGALGYSLFWLFAGMMAPGLGSTGLAKETLAWLAIPSGVMFLSGTIAVLVVFVWCVLKPTVQELG</sequence>
<dbReference type="EMBL" id="BAFH01000004">
    <property type="protein sequence ID" value="GAB64207.1"/>
    <property type="molecule type" value="Genomic_DNA"/>
</dbReference>
<evidence type="ECO:0000313" key="2">
    <source>
        <dbReference type="EMBL" id="GAB64207.1"/>
    </source>
</evidence>
<name>I3IR62_9BACT</name>
<feature type="transmembrane region" description="Helical" evidence="1">
    <location>
        <begin position="142"/>
        <end position="170"/>
    </location>
</feature>
<evidence type="ECO:0000256" key="1">
    <source>
        <dbReference type="SAM" id="Phobius"/>
    </source>
</evidence>
<accession>I3IR62</accession>